<sequence length="138" mass="14961">MATIRGCVKFDGASSSPGETLTEPISCDRLPPPQQRCGWFGDFVSDDGTVVRHRMQLDGRLPQGATAGESIPARDTGGLAQIYPATGSPEWKPYAKILAGSAVAFLVGLALLRPWSWRRRWRQRRAAAGRDTVGVAPR</sequence>
<comment type="caution">
    <text evidence="2">The sequence shown here is derived from an EMBL/GenBank/DDBJ whole genome shotgun (WGS) entry which is preliminary data.</text>
</comment>
<evidence type="ECO:0000256" key="1">
    <source>
        <dbReference type="SAM" id="Phobius"/>
    </source>
</evidence>
<keyword evidence="1" id="KW-0472">Membrane</keyword>
<dbReference type="AlphaFoldDB" id="A0A919U941"/>
<keyword evidence="1" id="KW-0812">Transmembrane</keyword>
<dbReference type="EMBL" id="BONQ01000081">
    <property type="protein sequence ID" value="GIG47199.1"/>
    <property type="molecule type" value="Genomic_DNA"/>
</dbReference>
<protein>
    <submittedName>
        <fullName evidence="2">Uncharacterized protein</fullName>
    </submittedName>
</protein>
<keyword evidence="3" id="KW-1185">Reference proteome</keyword>
<proteinExistence type="predicted"/>
<gene>
    <name evidence="2" type="ORF">Dsi01nite_052400</name>
</gene>
<feature type="transmembrane region" description="Helical" evidence="1">
    <location>
        <begin position="94"/>
        <end position="115"/>
    </location>
</feature>
<reference evidence="2" key="1">
    <citation type="submission" date="2021-01" db="EMBL/GenBank/DDBJ databases">
        <title>Whole genome shotgun sequence of Dactylosporangium siamense NBRC 106093.</title>
        <authorList>
            <person name="Komaki H."/>
            <person name="Tamura T."/>
        </authorList>
    </citation>
    <scope>NUCLEOTIDE SEQUENCE</scope>
    <source>
        <strain evidence="2">NBRC 106093</strain>
    </source>
</reference>
<dbReference type="Proteomes" id="UP000660611">
    <property type="component" value="Unassembled WGS sequence"/>
</dbReference>
<dbReference type="RefSeq" id="WP_203848928.1">
    <property type="nucleotide sequence ID" value="NZ_BAAAVW010000017.1"/>
</dbReference>
<evidence type="ECO:0000313" key="3">
    <source>
        <dbReference type="Proteomes" id="UP000660611"/>
    </source>
</evidence>
<evidence type="ECO:0000313" key="2">
    <source>
        <dbReference type="EMBL" id="GIG47199.1"/>
    </source>
</evidence>
<accession>A0A919U941</accession>
<name>A0A919U941_9ACTN</name>
<organism evidence="2 3">
    <name type="scientific">Dactylosporangium siamense</name>
    <dbReference type="NCBI Taxonomy" id="685454"/>
    <lineage>
        <taxon>Bacteria</taxon>
        <taxon>Bacillati</taxon>
        <taxon>Actinomycetota</taxon>
        <taxon>Actinomycetes</taxon>
        <taxon>Micromonosporales</taxon>
        <taxon>Micromonosporaceae</taxon>
        <taxon>Dactylosporangium</taxon>
    </lineage>
</organism>
<keyword evidence="1" id="KW-1133">Transmembrane helix</keyword>